<feature type="domain" description="Reticulon" evidence="8">
    <location>
        <begin position="67"/>
        <end position="239"/>
    </location>
</feature>
<evidence type="ECO:0000256" key="1">
    <source>
        <dbReference type="ARBA" id="ARBA00004477"/>
    </source>
</evidence>
<protein>
    <recommendedName>
        <fullName evidence="8">Reticulon domain-containing protein</fullName>
    </recommendedName>
</protein>
<proteinExistence type="predicted"/>
<gene>
    <name evidence="9" type="ORF">FCC1311_079682</name>
</gene>
<evidence type="ECO:0000259" key="8">
    <source>
        <dbReference type="Pfam" id="PF02453"/>
    </source>
</evidence>
<dbReference type="Pfam" id="PF02453">
    <property type="entry name" value="Reticulon"/>
    <property type="match status" value="1"/>
</dbReference>
<reference evidence="9 10" key="1">
    <citation type="submission" date="2017-12" db="EMBL/GenBank/DDBJ databases">
        <title>Sequencing, de novo assembly and annotation of complete genome of a new Thraustochytrid species, strain FCC1311.</title>
        <authorList>
            <person name="Sedici K."/>
            <person name="Godart F."/>
            <person name="Aiese Cigliano R."/>
            <person name="Sanseverino W."/>
            <person name="Barakat M."/>
            <person name="Ortet P."/>
            <person name="Marechal E."/>
            <person name="Cagnac O."/>
            <person name="Amato A."/>
        </authorList>
    </citation>
    <scope>NUCLEOTIDE SEQUENCE [LARGE SCALE GENOMIC DNA]</scope>
</reference>
<feature type="compositionally biased region" description="Polar residues" evidence="6">
    <location>
        <begin position="282"/>
        <end position="296"/>
    </location>
</feature>
<keyword evidence="3" id="KW-0256">Endoplasmic reticulum</keyword>
<keyword evidence="10" id="KW-1185">Reference proteome</keyword>
<organism evidence="9 10">
    <name type="scientific">Hondaea fermentalgiana</name>
    <dbReference type="NCBI Taxonomy" id="2315210"/>
    <lineage>
        <taxon>Eukaryota</taxon>
        <taxon>Sar</taxon>
        <taxon>Stramenopiles</taxon>
        <taxon>Bigyra</taxon>
        <taxon>Labyrinthulomycetes</taxon>
        <taxon>Thraustochytrida</taxon>
        <taxon>Thraustochytriidae</taxon>
        <taxon>Hondaea</taxon>
    </lineage>
</organism>
<dbReference type="Proteomes" id="UP000241890">
    <property type="component" value="Unassembled WGS sequence"/>
</dbReference>
<dbReference type="GO" id="GO:0005789">
    <property type="term" value="C:endoplasmic reticulum membrane"/>
    <property type="evidence" value="ECO:0007669"/>
    <property type="project" value="UniProtKB-SubCell"/>
</dbReference>
<feature type="transmembrane region" description="Helical" evidence="7">
    <location>
        <begin position="75"/>
        <end position="93"/>
    </location>
</feature>
<accession>A0A2R5GSW6</accession>
<evidence type="ECO:0000256" key="3">
    <source>
        <dbReference type="ARBA" id="ARBA00022824"/>
    </source>
</evidence>
<keyword evidence="2 7" id="KW-0812">Transmembrane</keyword>
<evidence type="ECO:0000256" key="4">
    <source>
        <dbReference type="ARBA" id="ARBA00022989"/>
    </source>
</evidence>
<feature type="transmembrane region" description="Helical" evidence="7">
    <location>
        <begin position="99"/>
        <end position="121"/>
    </location>
</feature>
<evidence type="ECO:0000256" key="2">
    <source>
        <dbReference type="ARBA" id="ARBA00022692"/>
    </source>
</evidence>
<dbReference type="EMBL" id="BEYU01000105">
    <property type="protein sequence ID" value="GBG31743.1"/>
    <property type="molecule type" value="Genomic_DNA"/>
</dbReference>
<sequence>MSAPDVGTEATPPVAPIGKDAGSTSASMSESFQSAKTAASNAVKQPSSGLLDKLPGSQSAFKEQVLELQRWDQPFNSAIVVAAVTFVFVMTWGEEAYSAVNLLCYLVMIRLVVIAACHYALEATKGPEKVRSLHNALRSLCDGLEKWLPIPAPKQVSSIIGGSASLIEAKINGACKSLDEATKPTSSGRHALKIVLAHLVVTIIVFKIFTVYTVMYLAFMHQMIWPALYQRNQEKIDEVSDAAWSKVEPHVEQAKAKAQEAYAKAEQVVSEKVSQVKEKMQQKTAKTDQPATNKTD</sequence>
<dbReference type="InterPro" id="IPR003388">
    <property type="entry name" value="Reticulon"/>
</dbReference>
<comment type="caution">
    <text evidence="9">The sequence shown here is derived from an EMBL/GenBank/DDBJ whole genome shotgun (WGS) entry which is preliminary data.</text>
</comment>
<evidence type="ECO:0000256" key="7">
    <source>
        <dbReference type="SAM" id="Phobius"/>
    </source>
</evidence>
<comment type="subcellular location">
    <subcellularLocation>
        <location evidence="1">Endoplasmic reticulum membrane</location>
        <topology evidence="1">Multi-pass membrane protein</topology>
    </subcellularLocation>
</comment>
<evidence type="ECO:0000256" key="5">
    <source>
        <dbReference type="ARBA" id="ARBA00023136"/>
    </source>
</evidence>
<feature type="transmembrane region" description="Helical" evidence="7">
    <location>
        <begin position="195"/>
        <end position="219"/>
    </location>
</feature>
<evidence type="ECO:0000313" key="9">
    <source>
        <dbReference type="EMBL" id="GBG31743.1"/>
    </source>
</evidence>
<dbReference type="AlphaFoldDB" id="A0A2R5GSW6"/>
<dbReference type="InParanoid" id="A0A2R5GSW6"/>
<feature type="region of interest" description="Disordered" evidence="6">
    <location>
        <begin position="1"/>
        <end position="40"/>
    </location>
</feature>
<keyword evidence="4 7" id="KW-1133">Transmembrane helix</keyword>
<evidence type="ECO:0000313" key="10">
    <source>
        <dbReference type="Proteomes" id="UP000241890"/>
    </source>
</evidence>
<evidence type="ECO:0000256" key="6">
    <source>
        <dbReference type="SAM" id="MobiDB-lite"/>
    </source>
</evidence>
<keyword evidence="5 7" id="KW-0472">Membrane</keyword>
<feature type="compositionally biased region" description="Polar residues" evidence="6">
    <location>
        <begin position="22"/>
        <end position="40"/>
    </location>
</feature>
<feature type="region of interest" description="Disordered" evidence="6">
    <location>
        <begin position="276"/>
        <end position="296"/>
    </location>
</feature>
<name>A0A2R5GSW6_9STRA</name>